<organism evidence="6 7">
    <name type="scientific">Sulfurospirillum tamanense</name>
    <dbReference type="NCBI Taxonomy" id="2813362"/>
    <lineage>
        <taxon>Bacteria</taxon>
        <taxon>Pseudomonadati</taxon>
        <taxon>Campylobacterota</taxon>
        <taxon>Epsilonproteobacteria</taxon>
        <taxon>Campylobacterales</taxon>
        <taxon>Sulfurospirillaceae</taxon>
        <taxon>Sulfurospirillum</taxon>
    </lineage>
</organism>
<evidence type="ECO:0000256" key="2">
    <source>
        <dbReference type="ARBA" id="ARBA00022603"/>
    </source>
</evidence>
<keyword evidence="4" id="KW-0949">S-adenosyl-L-methionine</keyword>
<evidence type="ECO:0000313" key="6">
    <source>
        <dbReference type="EMBL" id="MBN2965483.1"/>
    </source>
</evidence>
<evidence type="ECO:0000256" key="4">
    <source>
        <dbReference type="ARBA" id="ARBA00022691"/>
    </source>
</evidence>
<dbReference type="PROSITE" id="PS00092">
    <property type="entry name" value="N6_MTASE"/>
    <property type="match status" value="1"/>
</dbReference>
<dbReference type="EC" id="2.1.1.72" evidence="1"/>
<dbReference type="EMBL" id="JAFHKK010000040">
    <property type="protein sequence ID" value="MBN2965483.1"/>
    <property type="molecule type" value="Genomic_DNA"/>
</dbReference>
<dbReference type="InterPro" id="IPR029063">
    <property type="entry name" value="SAM-dependent_MTases_sf"/>
</dbReference>
<comment type="caution">
    <text evidence="6">The sequence shown here is derived from an EMBL/GenBank/DDBJ whole genome shotgun (WGS) entry which is preliminary data.</text>
</comment>
<reference evidence="7" key="2">
    <citation type="submission" date="2021-02" db="EMBL/GenBank/DDBJ databases">
        <title>Sulfurospirillum tamanensis sp. nov.</title>
        <authorList>
            <person name="Merkel A.Y."/>
        </authorList>
    </citation>
    <scope>NUCLEOTIDE SEQUENCE [LARGE SCALE GENOMIC DNA]</scope>
    <source>
        <strain evidence="7">T05b</strain>
    </source>
</reference>
<accession>A0ABS2WVR0</accession>
<protein>
    <recommendedName>
        <fullName evidence="1">site-specific DNA-methyltransferase (adenine-specific)</fullName>
        <ecNumber evidence="1">2.1.1.72</ecNumber>
    </recommendedName>
</protein>
<evidence type="ECO:0000256" key="3">
    <source>
        <dbReference type="ARBA" id="ARBA00022679"/>
    </source>
</evidence>
<keyword evidence="7" id="KW-1185">Reference proteome</keyword>
<reference evidence="6 7" key="3">
    <citation type="submission" date="2021-02" db="EMBL/GenBank/DDBJ databases">
        <authorList>
            <person name="Merkel A.Y."/>
        </authorList>
    </citation>
    <scope>NUCLEOTIDE SEQUENCE [LARGE SCALE GENOMIC DNA]</scope>
    <source>
        <strain evidence="6 7">T05b</strain>
    </source>
</reference>
<dbReference type="Proteomes" id="UP000703590">
    <property type="component" value="Unassembled WGS sequence"/>
</dbReference>
<evidence type="ECO:0000256" key="1">
    <source>
        <dbReference type="ARBA" id="ARBA00011900"/>
    </source>
</evidence>
<keyword evidence="2 6" id="KW-0489">Methyltransferase</keyword>
<dbReference type="GO" id="GO:0032259">
    <property type="term" value="P:methylation"/>
    <property type="evidence" value="ECO:0007669"/>
    <property type="project" value="UniProtKB-KW"/>
</dbReference>
<dbReference type="GO" id="GO:0008168">
    <property type="term" value="F:methyltransferase activity"/>
    <property type="evidence" value="ECO:0007669"/>
    <property type="project" value="UniProtKB-KW"/>
</dbReference>
<gene>
    <name evidence="6" type="ORF">JWV37_11875</name>
</gene>
<dbReference type="SUPFAM" id="SSF53335">
    <property type="entry name" value="S-adenosyl-L-methionine-dependent methyltransferases"/>
    <property type="match status" value="1"/>
</dbReference>
<proteinExistence type="predicted"/>
<dbReference type="Pfam" id="PF02086">
    <property type="entry name" value="MethyltransfD12"/>
    <property type="match status" value="1"/>
</dbReference>
<dbReference type="PRINTS" id="PR00505">
    <property type="entry name" value="D12N6MTFRASE"/>
</dbReference>
<comment type="catalytic activity">
    <reaction evidence="5">
        <text>a 2'-deoxyadenosine in DNA + S-adenosyl-L-methionine = an N(6)-methyl-2'-deoxyadenosine in DNA + S-adenosyl-L-homocysteine + H(+)</text>
        <dbReference type="Rhea" id="RHEA:15197"/>
        <dbReference type="Rhea" id="RHEA-COMP:12418"/>
        <dbReference type="Rhea" id="RHEA-COMP:12419"/>
        <dbReference type="ChEBI" id="CHEBI:15378"/>
        <dbReference type="ChEBI" id="CHEBI:57856"/>
        <dbReference type="ChEBI" id="CHEBI:59789"/>
        <dbReference type="ChEBI" id="CHEBI:90615"/>
        <dbReference type="ChEBI" id="CHEBI:90616"/>
        <dbReference type="EC" id="2.1.1.72"/>
    </reaction>
</comment>
<sequence>MNYIGSKGALAPFILSLATRFSGTLHDKTVCDLFGGTGSVAEAFGLTCKALIANDVEAYSALWLHQRLCGVATDEALLEQMRHASCEGIVCEHFSPLGAAKRGYFTPQNARKIDGARAVIAHYETTLSPTQTKALLASLLDGADRVANTTSVYGSFLKHTKFTATQALSLRPLPATRLANATVHNREGLALLGEIEGDILYLDPPYNHRQYGLNYHVLNAIARNYARDIKGKSGLGNYYRSRWCQKRAVEEELRATLRTAKFRYILMSYNDEGLLDAGRIRAIFEEFGRYDCASHAHPRLRTSKKSPKKETLETVHLLEKEG</sequence>
<keyword evidence="3" id="KW-0808">Transferase</keyword>
<reference evidence="6 7" key="1">
    <citation type="submission" date="2021-02" db="EMBL/GenBank/DDBJ databases">
        <title>Sulfurospirillum tamanensis sp. nov.</title>
        <authorList>
            <person name="Frolova A."/>
            <person name="Merkel A."/>
            <person name="Slobodkin A."/>
        </authorList>
    </citation>
    <scope>NUCLEOTIDE SEQUENCE [LARGE SCALE GENOMIC DNA]</scope>
    <source>
        <strain evidence="6 7">T05b</strain>
    </source>
</reference>
<evidence type="ECO:0000256" key="5">
    <source>
        <dbReference type="ARBA" id="ARBA00047942"/>
    </source>
</evidence>
<evidence type="ECO:0000313" key="7">
    <source>
        <dbReference type="Proteomes" id="UP000703590"/>
    </source>
</evidence>
<name>A0ABS2WVR0_9BACT</name>
<dbReference type="InterPro" id="IPR012327">
    <property type="entry name" value="MeTrfase_D12"/>
</dbReference>
<dbReference type="InterPro" id="IPR002052">
    <property type="entry name" value="DNA_methylase_N6_adenine_CS"/>
</dbReference>
<dbReference type="RefSeq" id="WP_205460044.1">
    <property type="nucleotide sequence ID" value="NZ_JAFHKK010000040.1"/>
</dbReference>